<proteinExistence type="predicted"/>
<organism evidence="1 2">
    <name type="scientific">Vararia minispora EC-137</name>
    <dbReference type="NCBI Taxonomy" id="1314806"/>
    <lineage>
        <taxon>Eukaryota</taxon>
        <taxon>Fungi</taxon>
        <taxon>Dikarya</taxon>
        <taxon>Basidiomycota</taxon>
        <taxon>Agaricomycotina</taxon>
        <taxon>Agaricomycetes</taxon>
        <taxon>Russulales</taxon>
        <taxon>Lachnocladiaceae</taxon>
        <taxon>Vararia</taxon>
    </lineage>
</organism>
<keyword evidence="2" id="KW-1185">Reference proteome</keyword>
<reference evidence="1" key="1">
    <citation type="submission" date="2021-02" db="EMBL/GenBank/DDBJ databases">
        <authorList>
            <consortium name="DOE Joint Genome Institute"/>
            <person name="Ahrendt S."/>
            <person name="Looney B.P."/>
            <person name="Miyauchi S."/>
            <person name="Morin E."/>
            <person name="Drula E."/>
            <person name="Courty P.E."/>
            <person name="Chicoki N."/>
            <person name="Fauchery L."/>
            <person name="Kohler A."/>
            <person name="Kuo A."/>
            <person name="Labutti K."/>
            <person name="Pangilinan J."/>
            <person name="Lipzen A."/>
            <person name="Riley R."/>
            <person name="Andreopoulos W."/>
            <person name="He G."/>
            <person name="Johnson J."/>
            <person name="Barry K.W."/>
            <person name="Grigoriev I.V."/>
            <person name="Nagy L."/>
            <person name="Hibbett D."/>
            <person name="Henrissat B."/>
            <person name="Matheny P.B."/>
            <person name="Labbe J."/>
            <person name="Martin F."/>
        </authorList>
    </citation>
    <scope>NUCLEOTIDE SEQUENCE</scope>
    <source>
        <strain evidence="1">EC-137</strain>
    </source>
</reference>
<reference evidence="1" key="2">
    <citation type="journal article" date="2022" name="New Phytol.">
        <title>Evolutionary transition to the ectomycorrhizal habit in the genomes of a hyperdiverse lineage of mushroom-forming fungi.</title>
        <authorList>
            <person name="Looney B."/>
            <person name="Miyauchi S."/>
            <person name="Morin E."/>
            <person name="Drula E."/>
            <person name="Courty P.E."/>
            <person name="Kohler A."/>
            <person name="Kuo A."/>
            <person name="LaButti K."/>
            <person name="Pangilinan J."/>
            <person name="Lipzen A."/>
            <person name="Riley R."/>
            <person name="Andreopoulos W."/>
            <person name="He G."/>
            <person name="Johnson J."/>
            <person name="Nolan M."/>
            <person name="Tritt A."/>
            <person name="Barry K.W."/>
            <person name="Grigoriev I.V."/>
            <person name="Nagy L.G."/>
            <person name="Hibbett D."/>
            <person name="Henrissat B."/>
            <person name="Matheny P.B."/>
            <person name="Labbe J."/>
            <person name="Martin F.M."/>
        </authorList>
    </citation>
    <scope>NUCLEOTIDE SEQUENCE</scope>
    <source>
        <strain evidence="1">EC-137</strain>
    </source>
</reference>
<gene>
    <name evidence="1" type="ORF">K488DRAFT_81819</name>
</gene>
<dbReference type="Proteomes" id="UP000814128">
    <property type="component" value="Unassembled WGS sequence"/>
</dbReference>
<protein>
    <submittedName>
        <fullName evidence="1">Uncharacterized protein</fullName>
    </submittedName>
</protein>
<dbReference type="EMBL" id="MU273468">
    <property type="protein sequence ID" value="KAI0036833.1"/>
    <property type="molecule type" value="Genomic_DNA"/>
</dbReference>
<accession>A0ACB8QZ47</accession>
<evidence type="ECO:0000313" key="1">
    <source>
        <dbReference type="EMBL" id="KAI0036833.1"/>
    </source>
</evidence>
<evidence type="ECO:0000313" key="2">
    <source>
        <dbReference type="Proteomes" id="UP000814128"/>
    </source>
</evidence>
<name>A0ACB8QZ47_9AGAM</name>
<sequence length="148" mass="16235">MATPLFTGNVRRNFTLVAIAVASAHAIARVIPLTLRAMTLSQTVVALLALSALSVFVYEHHRRAGNLLTIQHEEYVLIATVSLAWLVVLIAWRAIMQNSAGAAISAPVVANTRDGRHSRGWGRNARGGWPYGCAPDDMYCVYEEWSFL</sequence>
<comment type="caution">
    <text evidence="1">The sequence shown here is derived from an EMBL/GenBank/DDBJ whole genome shotgun (WGS) entry which is preliminary data.</text>
</comment>